<dbReference type="GO" id="GO:0005886">
    <property type="term" value="C:plasma membrane"/>
    <property type="evidence" value="ECO:0007669"/>
    <property type="project" value="UniProtKB-SubCell"/>
</dbReference>
<sequence length="304" mass="34169">MNGMKTKCGTKGTEKWTGYHMKRKLIPYLFVAPAMLVLIAFKVLPICVSIHGSLFKVGARNIRHFVGLQNFINLFQDNIFYISLKNTIVFNLMTTPVEICFAFILAAVFNQNLPGIKVFRTIFYIPVCISMAMATTVWALMMNPYQGLLNTFLGYFGIGWQGFLTDPGQALGCIMMIAAWKTIPYWMMFMLAGMQSIPESVYEAARIDGASTIKSIFKITIPLMKNTFGFVVISNSIQNLLLFAPMYIQTNGGPKNATNVLMLEAYKSAYSYNNMGRSYAIVVILIVVSILFLNAQNKFFKIVD</sequence>
<evidence type="ECO:0000256" key="6">
    <source>
        <dbReference type="ARBA" id="ARBA00023136"/>
    </source>
</evidence>
<keyword evidence="6 7" id="KW-0472">Membrane</keyword>
<keyword evidence="4 7" id="KW-0812">Transmembrane</keyword>
<reference evidence="10" key="1">
    <citation type="submission" date="2016-10" db="EMBL/GenBank/DDBJ databases">
        <authorList>
            <person name="Varghese N."/>
            <person name="Submissions S."/>
        </authorList>
    </citation>
    <scope>NUCLEOTIDE SEQUENCE [LARGE SCALE GENOMIC DNA]</scope>
    <source>
        <strain evidence="10">NLAE-zl-G277</strain>
    </source>
</reference>
<dbReference type="EMBL" id="FOIM01000016">
    <property type="protein sequence ID" value="SET83115.1"/>
    <property type="molecule type" value="Genomic_DNA"/>
</dbReference>
<dbReference type="PANTHER" id="PTHR30193">
    <property type="entry name" value="ABC TRANSPORTER PERMEASE PROTEIN"/>
    <property type="match status" value="1"/>
</dbReference>
<gene>
    <name evidence="9" type="ORF">SAMN05216313_11625</name>
</gene>
<dbReference type="CDD" id="cd06261">
    <property type="entry name" value="TM_PBP2"/>
    <property type="match status" value="1"/>
</dbReference>
<dbReference type="GO" id="GO:0055085">
    <property type="term" value="P:transmembrane transport"/>
    <property type="evidence" value="ECO:0007669"/>
    <property type="project" value="InterPro"/>
</dbReference>
<organism evidence="9 10">
    <name type="scientific">Enterocloster lavalensis</name>
    <dbReference type="NCBI Taxonomy" id="460384"/>
    <lineage>
        <taxon>Bacteria</taxon>
        <taxon>Bacillati</taxon>
        <taxon>Bacillota</taxon>
        <taxon>Clostridia</taxon>
        <taxon>Lachnospirales</taxon>
        <taxon>Lachnospiraceae</taxon>
        <taxon>Enterocloster</taxon>
    </lineage>
</organism>
<evidence type="ECO:0000259" key="8">
    <source>
        <dbReference type="PROSITE" id="PS50928"/>
    </source>
</evidence>
<feature type="transmembrane region" description="Helical" evidence="7">
    <location>
        <begin position="121"/>
        <end position="141"/>
    </location>
</feature>
<evidence type="ECO:0000256" key="4">
    <source>
        <dbReference type="ARBA" id="ARBA00022692"/>
    </source>
</evidence>
<feature type="transmembrane region" description="Helical" evidence="7">
    <location>
        <begin position="228"/>
        <end position="248"/>
    </location>
</feature>
<feature type="transmembrane region" description="Helical" evidence="7">
    <location>
        <begin position="25"/>
        <end position="44"/>
    </location>
</feature>
<feature type="transmembrane region" description="Helical" evidence="7">
    <location>
        <begin position="153"/>
        <end position="180"/>
    </location>
</feature>
<dbReference type="AlphaFoldDB" id="A0A1I0HJ63"/>
<evidence type="ECO:0000313" key="9">
    <source>
        <dbReference type="EMBL" id="SET83115.1"/>
    </source>
</evidence>
<comment type="similarity">
    <text evidence="7">Belongs to the binding-protein-dependent transport system permease family.</text>
</comment>
<feature type="transmembrane region" description="Helical" evidence="7">
    <location>
        <begin position="278"/>
        <end position="295"/>
    </location>
</feature>
<keyword evidence="3" id="KW-1003">Cell membrane</keyword>
<dbReference type="PROSITE" id="PS50928">
    <property type="entry name" value="ABC_TM1"/>
    <property type="match status" value="1"/>
</dbReference>
<protein>
    <submittedName>
        <fullName evidence="9">Carbohydrate ABC transporter membrane protein 1, CUT1 family</fullName>
    </submittedName>
</protein>
<evidence type="ECO:0000256" key="2">
    <source>
        <dbReference type="ARBA" id="ARBA00022448"/>
    </source>
</evidence>
<keyword evidence="2 7" id="KW-0813">Transport</keyword>
<comment type="subcellular location">
    <subcellularLocation>
        <location evidence="1 7">Cell membrane</location>
        <topology evidence="1 7">Multi-pass membrane protein</topology>
    </subcellularLocation>
</comment>
<dbReference type="STRING" id="460384.SAMN05216313_11625"/>
<dbReference type="Gene3D" id="1.10.3720.10">
    <property type="entry name" value="MetI-like"/>
    <property type="match status" value="1"/>
</dbReference>
<dbReference type="InterPro" id="IPR051393">
    <property type="entry name" value="ABC_transporter_permease"/>
</dbReference>
<keyword evidence="10" id="KW-1185">Reference proteome</keyword>
<evidence type="ECO:0000256" key="5">
    <source>
        <dbReference type="ARBA" id="ARBA00022989"/>
    </source>
</evidence>
<feature type="transmembrane region" description="Helical" evidence="7">
    <location>
        <begin position="88"/>
        <end position="109"/>
    </location>
</feature>
<dbReference type="SUPFAM" id="SSF161098">
    <property type="entry name" value="MetI-like"/>
    <property type="match status" value="1"/>
</dbReference>
<keyword evidence="5 7" id="KW-1133">Transmembrane helix</keyword>
<dbReference type="InterPro" id="IPR000515">
    <property type="entry name" value="MetI-like"/>
</dbReference>
<dbReference type="GeneID" id="93277460"/>
<evidence type="ECO:0000256" key="7">
    <source>
        <dbReference type="RuleBase" id="RU363032"/>
    </source>
</evidence>
<dbReference type="InterPro" id="IPR035906">
    <property type="entry name" value="MetI-like_sf"/>
</dbReference>
<evidence type="ECO:0000256" key="3">
    <source>
        <dbReference type="ARBA" id="ARBA00022475"/>
    </source>
</evidence>
<accession>A0A1I0HJ63</accession>
<evidence type="ECO:0000256" key="1">
    <source>
        <dbReference type="ARBA" id="ARBA00004651"/>
    </source>
</evidence>
<dbReference type="PANTHER" id="PTHR30193:SF37">
    <property type="entry name" value="INNER MEMBRANE ABC TRANSPORTER PERMEASE PROTEIN YCJO"/>
    <property type="match status" value="1"/>
</dbReference>
<dbReference type="RefSeq" id="WP_092365385.1">
    <property type="nucleotide sequence ID" value="NZ_CAKXUV010000075.1"/>
</dbReference>
<dbReference type="Pfam" id="PF00528">
    <property type="entry name" value="BPD_transp_1"/>
    <property type="match status" value="1"/>
</dbReference>
<dbReference type="Proteomes" id="UP000198508">
    <property type="component" value="Unassembled WGS sequence"/>
</dbReference>
<evidence type="ECO:0000313" key="10">
    <source>
        <dbReference type="Proteomes" id="UP000198508"/>
    </source>
</evidence>
<name>A0A1I0HJ63_9FIRM</name>
<feature type="domain" description="ABC transmembrane type-1" evidence="8">
    <location>
        <begin position="84"/>
        <end position="294"/>
    </location>
</feature>
<proteinExistence type="inferred from homology"/>